<keyword evidence="2" id="KW-1133">Transmembrane helix</keyword>
<proteinExistence type="predicted"/>
<comment type="caution">
    <text evidence="4">The sequence shown here is derived from an EMBL/GenBank/DDBJ whole genome shotgun (WGS) entry which is preliminary data.</text>
</comment>
<dbReference type="SUPFAM" id="SSF53448">
    <property type="entry name" value="Nucleotide-diphospho-sugar transferases"/>
    <property type="match status" value="1"/>
</dbReference>
<keyword evidence="2" id="KW-0812">Transmembrane</keyword>
<keyword evidence="1" id="KW-1015">Disulfide bond</keyword>
<feature type="transmembrane region" description="Helical" evidence="2">
    <location>
        <begin position="12"/>
        <end position="34"/>
    </location>
</feature>
<dbReference type="InterPro" id="IPR001173">
    <property type="entry name" value="Glyco_trans_2-like"/>
</dbReference>
<keyword evidence="2" id="KW-0472">Membrane</keyword>
<dbReference type="Pfam" id="PF00535">
    <property type="entry name" value="Glycos_transf_2"/>
    <property type="match status" value="1"/>
</dbReference>
<dbReference type="PANTHER" id="PTHR11675:SF63">
    <property type="entry name" value="POLYPEPTIDE N-ACETYLGALACTOSAMINYLTRANSFERASE"/>
    <property type="match status" value="1"/>
</dbReference>
<dbReference type="EMBL" id="JARBDR010000342">
    <property type="protein sequence ID" value="KAJ8313677.1"/>
    <property type="molecule type" value="Genomic_DNA"/>
</dbReference>
<dbReference type="Proteomes" id="UP001217089">
    <property type="component" value="Unassembled WGS sequence"/>
</dbReference>
<protein>
    <recommendedName>
        <fullName evidence="3">Glycosyltransferase 2-like domain-containing protein</fullName>
    </recommendedName>
</protein>
<evidence type="ECO:0000256" key="1">
    <source>
        <dbReference type="ARBA" id="ARBA00023157"/>
    </source>
</evidence>
<evidence type="ECO:0000259" key="3">
    <source>
        <dbReference type="Pfam" id="PF00535"/>
    </source>
</evidence>
<feature type="domain" description="Glycosyltransferase 2-like" evidence="3">
    <location>
        <begin position="158"/>
        <end position="198"/>
    </location>
</feature>
<evidence type="ECO:0000256" key="2">
    <source>
        <dbReference type="SAM" id="Phobius"/>
    </source>
</evidence>
<reference evidence="4 5" key="1">
    <citation type="submission" date="2022-12" db="EMBL/GenBank/DDBJ databases">
        <title>Chromosome-level genome of Tegillarca granosa.</title>
        <authorList>
            <person name="Kim J."/>
        </authorList>
    </citation>
    <scope>NUCLEOTIDE SEQUENCE [LARGE SCALE GENOMIC DNA]</scope>
    <source>
        <strain evidence="4">Teg-2019</strain>
        <tissue evidence="4">Adductor muscle</tissue>
    </source>
</reference>
<name>A0ABQ9FCW1_TEGGR</name>
<evidence type="ECO:0000313" key="5">
    <source>
        <dbReference type="Proteomes" id="UP001217089"/>
    </source>
</evidence>
<dbReference type="Gene3D" id="3.90.550.10">
    <property type="entry name" value="Spore Coat Polysaccharide Biosynthesis Protein SpsA, Chain A"/>
    <property type="match status" value="1"/>
</dbReference>
<evidence type="ECO:0000313" key="4">
    <source>
        <dbReference type="EMBL" id="KAJ8313677.1"/>
    </source>
</evidence>
<dbReference type="PANTHER" id="PTHR11675">
    <property type="entry name" value="N-ACETYLGALACTOSAMINYLTRANSFERASE"/>
    <property type="match status" value="1"/>
</dbReference>
<organism evidence="4 5">
    <name type="scientific">Tegillarca granosa</name>
    <name type="common">Malaysian cockle</name>
    <name type="synonym">Anadara granosa</name>
    <dbReference type="NCBI Taxonomy" id="220873"/>
    <lineage>
        <taxon>Eukaryota</taxon>
        <taxon>Metazoa</taxon>
        <taxon>Spiralia</taxon>
        <taxon>Lophotrochozoa</taxon>
        <taxon>Mollusca</taxon>
        <taxon>Bivalvia</taxon>
        <taxon>Autobranchia</taxon>
        <taxon>Pteriomorphia</taxon>
        <taxon>Arcoida</taxon>
        <taxon>Arcoidea</taxon>
        <taxon>Arcidae</taxon>
        <taxon>Tegillarca</taxon>
    </lineage>
</organism>
<sequence length="209" mass="24375">MLTMRRKRSVKCFVYFIGVPVTFWFVIHILYWNFELSSNARNNPGRIRIKARKIRGMKEDPGNSDYNTQTEEKLNHNNLVKIVDKTNVALVKKYDINILNELGIIKTPNDQKLRDEGTRQHAFNQLISDRIGFHRSLPDSRNKLCHNKSYPVDLPDASIIICFYNEAVSALLRTVYSVIDRTPSRYLREILLVDDSSDIGMYQVTYCSR</sequence>
<keyword evidence="5" id="KW-1185">Reference proteome</keyword>
<gene>
    <name evidence="4" type="ORF">KUTeg_008238</name>
</gene>
<accession>A0ABQ9FCW1</accession>
<dbReference type="InterPro" id="IPR029044">
    <property type="entry name" value="Nucleotide-diphossugar_trans"/>
</dbReference>